<sequence length="316" mass="37332">MIISKDKKFVFIHNPKAAGTSVRNVLSQYDSFENFFWHRGYIDGIDHAVDKPHIALNDLSKTEYYKYLISSDYFVFGFVRNPYDRVYSAYQEKCRQWKDTTLDFNDFILTIDEVKIRYDYEFVHFCPQHYFFYNGKKRVVDYIGKLEYIDVEFKVVSAFLSIGIQSLPLLNTTSETEGSYLKYYNEKSIEIINRLYEKDFILFGYDMVGEYTSKLLGLKFKGAFPQYSEKSSLTQLSNLVNSHKTHISELSMTNEHLESQLLKLKESHGDLCERYKMLEDKHLQLTDECNNTKKELKSVLASRSWKLTSILRKLNR</sequence>
<dbReference type="InterPro" id="IPR005331">
    <property type="entry name" value="Sulfotransferase"/>
</dbReference>
<evidence type="ECO:0000256" key="8">
    <source>
        <dbReference type="SAM" id="Coils"/>
    </source>
</evidence>
<keyword evidence="7" id="KW-0325">Glycoprotein</keyword>
<comment type="subcellular location">
    <subcellularLocation>
        <location evidence="1">Golgi apparatus membrane</location>
        <topology evidence="1">Single-pass type II membrane protein</topology>
    </subcellularLocation>
</comment>
<dbReference type="OrthoDB" id="288532at2"/>
<dbReference type="InterPro" id="IPR027417">
    <property type="entry name" value="P-loop_NTPase"/>
</dbReference>
<evidence type="ECO:0000256" key="1">
    <source>
        <dbReference type="ARBA" id="ARBA00004323"/>
    </source>
</evidence>
<evidence type="ECO:0000256" key="5">
    <source>
        <dbReference type="ARBA" id="ARBA00023034"/>
    </source>
</evidence>
<dbReference type="Proteomes" id="UP000319828">
    <property type="component" value="Unassembled WGS sequence"/>
</dbReference>
<evidence type="ECO:0000256" key="4">
    <source>
        <dbReference type="ARBA" id="ARBA00022989"/>
    </source>
</evidence>
<organism evidence="9 10">
    <name type="scientific">Vibrio algivorus</name>
    <dbReference type="NCBI Taxonomy" id="1667024"/>
    <lineage>
        <taxon>Bacteria</taxon>
        <taxon>Pseudomonadati</taxon>
        <taxon>Pseudomonadota</taxon>
        <taxon>Gammaproteobacteria</taxon>
        <taxon>Vibrionales</taxon>
        <taxon>Vibrionaceae</taxon>
        <taxon>Vibrio</taxon>
    </lineage>
</organism>
<dbReference type="RefSeq" id="WP_144388336.1">
    <property type="nucleotide sequence ID" value="NZ_CANNCB010000050.1"/>
</dbReference>
<evidence type="ECO:0000256" key="2">
    <source>
        <dbReference type="ARBA" id="ARBA00022679"/>
    </source>
</evidence>
<name>A0A557P5S3_9VIBR</name>
<feature type="coiled-coil region" evidence="8">
    <location>
        <begin position="247"/>
        <end position="295"/>
    </location>
</feature>
<dbReference type="EMBL" id="VMKJ01000020">
    <property type="protein sequence ID" value="TVO35969.1"/>
    <property type="molecule type" value="Genomic_DNA"/>
</dbReference>
<evidence type="ECO:0000313" key="9">
    <source>
        <dbReference type="EMBL" id="TVO35969.1"/>
    </source>
</evidence>
<keyword evidence="4" id="KW-1133">Transmembrane helix</keyword>
<comment type="caution">
    <text evidence="9">The sequence shown here is derived from an EMBL/GenBank/DDBJ whole genome shotgun (WGS) entry which is preliminary data.</text>
</comment>
<dbReference type="PANTHER" id="PTHR12137">
    <property type="entry name" value="CARBOHYDRATE SULFOTRANSFERASE"/>
    <property type="match status" value="1"/>
</dbReference>
<dbReference type="AlphaFoldDB" id="A0A557P5S3"/>
<proteinExistence type="predicted"/>
<evidence type="ECO:0000256" key="3">
    <source>
        <dbReference type="ARBA" id="ARBA00022692"/>
    </source>
</evidence>
<evidence type="ECO:0000313" key="10">
    <source>
        <dbReference type="Proteomes" id="UP000319828"/>
    </source>
</evidence>
<dbReference type="GO" id="GO:0016020">
    <property type="term" value="C:membrane"/>
    <property type="evidence" value="ECO:0007669"/>
    <property type="project" value="InterPro"/>
</dbReference>
<dbReference type="Gene3D" id="3.40.50.300">
    <property type="entry name" value="P-loop containing nucleotide triphosphate hydrolases"/>
    <property type="match status" value="1"/>
</dbReference>
<evidence type="ECO:0000256" key="6">
    <source>
        <dbReference type="ARBA" id="ARBA00023136"/>
    </source>
</evidence>
<keyword evidence="2 9" id="KW-0808">Transferase</keyword>
<protein>
    <submittedName>
        <fullName evidence="9">Sulfotransferase family protein</fullName>
    </submittedName>
</protein>
<keyword evidence="8" id="KW-0175">Coiled coil</keyword>
<dbReference type="Pfam" id="PF03567">
    <property type="entry name" value="Sulfotransfer_2"/>
    <property type="match status" value="1"/>
</dbReference>
<dbReference type="PANTHER" id="PTHR12137:SF54">
    <property type="entry name" value="CARBOHYDRATE SULFOTRANSFERASE"/>
    <property type="match status" value="1"/>
</dbReference>
<reference evidence="9 10" key="1">
    <citation type="submission" date="2019-07" db="EMBL/GenBank/DDBJ databases">
        <title>The draft genome sequence of Vibrio algivorus M1486.</title>
        <authorList>
            <person name="Meng X."/>
        </authorList>
    </citation>
    <scope>NUCLEOTIDE SEQUENCE [LARGE SCALE GENOMIC DNA]</scope>
    <source>
        <strain evidence="9 10">M1486</strain>
    </source>
</reference>
<evidence type="ECO:0000256" key="7">
    <source>
        <dbReference type="ARBA" id="ARBA00023180"/>
    </source>
</evidence>
<keyword evidence="5" id="KW-0333">Golgi apparatus</keyword>
<dbReference type="GO" id="GO:0016051">
    <property type="term" value="P:carbohydrate biosynthetic process"/>
    <property type="evidence" value="ECO:0007669"/>
    <property type="project" value="InterPro"/>
</dbReference>
<gene>
    <name evidence="9" type="ORF">FOF44_10680</name>
</gene>
<keyword evidence="3" id="KW-0812">Transmembrane</keyword>
<dbReference type="GO" id="GO:0008146">
    <property type="term" value="F:sulfotransferase activity"/>
    <property type="evidence" value="ECO:0007669"/>
    <property type="project" value="InterPro"/>
</dbReference>
<accession>A0A557P5S3</accession>
<keyword evidence="6" id="KW-0472">Membrane</keyword>
<dbReference type="SUPFAM" id="SSF52540">
    <property type="entry name" value="P-loop containing nucleoside triphosphate hydrolases"/>
    <property type="match status" value="1"/>
</dbReference>
<dbReference type="InterPro" id="IPR018011">
    <property type="entry name" value="Carb_sulfotrans_8-10"/>
</dbReference>